<evidence type="ECO:0000256" key="3">
    <source>
        <dbReference type="SAM" id="SignalP"/>
    </source>
</evidence>
<organism evidence="4 5">
    <name type="scientific">Romboutsia faecis</name>
    <dbReference type="NCBI Taxonomy" id="2764597"/>
    <lineage>
        <taxon>Bacteria</taxon>
        <taxon>Bacillati</taxon>
        <taxon>Bacillota</taxon>
        <taxon>Clostridia</taxon>
        <taxon>Peptostreptococcales</taxon>
        <taxon>Peptostreptococcaceae</taxon>
        <taxon>Romboutsia</taxon>
    </lineage>
</organism>
<proteinExistence type="predicted"/>
<feature type="region of interest" description="Disordered" evidence="1">
    <location>
        <begin position="169"/>
        <end position="194"/>
    </location>
</feature>
<feature type="transmembrane region" description="Helical" evidence="2">
    <location>
        <begin position="197"/>
        <end position="214"/>
    </location>
</feature>
<comment type="caution">
    <text evidence="4">The sequence shown here is derived from an EMBL/GenBank/DDBJ whole genome shotgun (WGS) entry which is preliminary data.</text>
</comment>
<sequence>MNKKIKSLITTVSLLSIMTIQAEALHKVPPNVELLGNAEGIVYVPGDEPFLFGEDMSPGDKVTRTLEIKNKYDKVYELYMQAERVTPPEKYDLLDVINLKISYKDEVIYEGPVSGEDGLTENIELGLFEPGDEENLTAVAELDPSATNPAYLNKTVQVNWIFTAQAKESSKPIEPEVNNPSQNKPSNSTPQTGDQGIYAYLALGGASLLGLYNIRRKKD</sequence>
<feature type="compositionally biased region" description="Polar residues" evidence="1">
    <location>
        <begin position="178"/>
        <end position="194"/>
    </location>
</feature>
<evidence type="ECO:0000313" key="4">
    <source>
        <dbReference type="EMBL" id="MBC5995831.1"/>
    </source>
</evidence>
<keyword evidence="3" id="KW-0732">Signal</keyword>
<evidence type="ECO:0000256" key="2">
    <source>
        <dbReference type="SAM" id="Phobius"/>
    </source>
</evidence>
<keyword evidence="2" id="KW-0812">Transmembrane</keyword>
<keyword evidence="2" id="KW-1133">Transmembrane helix</keyword>
<name>A0ABR7JLL9_9FIRM</name>
<feature type="signal peptide" evidence="3">
    <location>
        <begin position="1"/>
        <end position="22"/>
    </location>
</feature>
<dbReference type="RefSeq" id="WP_153923718.1">
    <property type="nucleotide sequence ID" value="NZ_JACRWE010000002.1"/>
</dbReference>
<keyword evidence="2" id="KW-0472">Membrane</keyword>
<dbReference type="Proteomes" id="UP000609849">
    <property type="component" value="Unassembled WGS sequence"/>
</dbReference>
<gene>
    <name evidence="4" type="ORF">H8923_03595</name>
</gene>
<protein>
    <submittedName>
        <fullName evidence="4">LPXTG cell wall anchor domain-containing protein</fullName>
    </submittedName>
</protein>
<keyword evidence="5" id="KW-1185">Reference proteome</keyword>
<evidence type="ECO:0000313" key="5">
    <source>
        <dbReference type="Proteomes" id="UP000609849"/>
    </source>
</evidence>
<dbReference type="NCBIfam" id="TIGR01167">
    <property type="entry name" value="LPXTG_anchor"/>
    <property type="match status" value="1"/>
</dbReference>
<evidence type="ECO:0000256" key="1">
    <source>
        <dbReference type="SAM" id="MobiDB-lite"/>
    </source>
</evidence>
<reference evidence="4 5" key="1">
    <citation type="submission" date="2020-08" db="EMBL/GenBank/DDBJ databases">
        <authorList>
            <person name="Liu C."/>
            <person name="Sun Q."/>
        </authorList>
    </citation>
    <scope>NUCLEOTIDE SEQUENCE [LARGE SCALE GENOMIC DNA]</scope>
    <source>
        <strain evidence="4 5">NSJ-18</strain>
    </source>
</reference>
<feature type="chain" id="PRO_5046107932" evidence="3">
    <location>
        <begin position="23"/>
        <end position="219"/>
    </location>
</feature>
<accession>A0ABR7JLL9</accession>
<dbReference type="EMBL" id="JACRWE010000002">
    <property type="protein sequence ID" value="MBC5995831.1"/>
    <property type="molecule type" value="Genomic_DNA"/>
</dbReference>